<protein>
    <submittedName>
        <fullName evidence="2">Uncharacterized protein</fullName>
    </submittedName>
</protein>
<feature type="compositionally biased region" description="Low complexity" evidence="1">
    <location>
        <begin position="1"/>
        <end position="16"/>
    </location>
</feature>
<evidence type="ECO:0000256" key="1">
    <source>
        <dbReference type="SAM" id="MobiDB-lite"/>
    </source>
</evidence>
<dbReference type="EMBL" id="QPKB01000010">
    <property type="protein sequence ID" value="RWR93291.1"/>
    <property type="molecule type" value="Genomic_DNA"/>
</dbReference>
<accession>A0A3S4PPT7</accession>
<name>A0A3S4PPT7_9MAGN</name>
<organism evidence="2 3">
    <name type="scientific">Cinnamomum micranthum f. kanehirae</name>
    <dbReference type="NCBI Taxonomy" id="337451"/>
    <lineage>
        <taxon>Eukaryota</taxon>
        <taxon>Viridiplantae</taxon>
        <taxon>Streptophyta</taxon>
        <taxon>Embryophyta</taxon>
        <taxon>Tracheophyta</taxon>
        <taxon>Spermatophyta</taxon>
        <taxon>Magnoliopsida</taxon>
        <taxon>Magnoliidae</taxon>
        <taxon>Laurales</taxon>
        <taxon>Lauraceae</taxon>
        <taxon>Cinnamomum</taxon>
    </lineage>
</organism>
<comment type="caution">
    <text evidence="2">The sequence shown here is derived from an EMBL/GenBank/DDBJ whole genome shotgun (WGS) entry which is preliminary data.</text>
</comment>
<feature type="region of interest" description="Disordered" evidence="1">
    <location>
        <begin position="1"/>
        <end position="20"/>
    </location>
</feature>
<keyword evidence="3" id="KW-1185">Reference proteome</keyword>
<gene>
    <name evidence="2" type="ORF">CKAN_02253400</name>
</gene>
<reference evidence="2 3" key="1">
    <citation type="journal article" date="2019" name="Nat. Plants">
        <title>Stout camphor tree genome fills gaps in understanding of flowering plant genome evolution.</title>
        <authorList>
            <person name="Chaw S.M."/>
            <person name="Liu Y.C."/>
            <person name="Wu Y.W."/>
            <person name="Wang H.Y."/>
            <person name="Lin C.I."/>
            <person name="Wu C.S."/>
            <person name="Ke H.M."/>
            <person name="Chang L.Y."/>
            <person name="Hsu C.Y."/>
            <person name="Yang H.T."/>
            <person name="Sudianto E."/>
            <person name="Hsu M.H."/>
            <person name="Wu K.P."/>
            <person name="Wang L.N."/>
            <person name="Leebens-Mack J.H."/>
            <person name="Tsai I.J."/>
        </authorList>
    </citation>
    <scope>NUCLEOTIDE SEQUENCE [LARGE SCALE GENOMIC DNA]</scope>
    <source>
        <strain evidence="3">cv. Chaw 1501</strain>
        <tissue evidence="2">Young leaves</tissue>
    </source>
</reference>
<feature type="region of interest" description="Disordered" evidence="1">
    <location>
        <begin position="54"/>
        <end position="77"/>
    </location>
</feature>
<dbReference type="AlphaFoldDB" id="A0A3S4PPT7"/>
<evidence type="ECO:0000313" key="2">
    <source>
        <dbReference type="EMBL" id="RWR93291.1"/>
    </source>
</evidence>
<dbReference type="Proteomes" id="UP000283530">
    <property type="component" value="Unassembled WGS sequence"/>
</dbReference>
<evidence type="ECO:0000313" key="3">
    <source>
        <dbReference type="Proteomes" id="UP000283530"/>
    </source>
</evidence>
<proteinExistence type="predicted"/>
<sequence>MQFHLTSPSTKTPISTSRKETSKESLPCSILIHLLLPCVTSQSRNYLAKGCLAKGAGPMRAPTHSDRSSLERTNSSRGRFAQPILQYARALKVLDWKTEHRKQFARANLLSARANPSHNRLPLSHIKKLRPEDNISSQDKTIPTCNGRGSRVKSSLLLMERTRPHPLRVEGRGSSRDEMSEEAHGMFCLSDLPVEPGKAHAMPL</sequence>